<dbReference type="PANTHER" id="PTHR31793">
    <property type="entry name" value="4-HYDROXYBENZOYL-COA THIOESTERASE FAMILY MEMBER"/>
    <property type="match status" value="1"/>
</dbReference>
<evidence type="ECO:0000256" key="2">
    <source>
        <dbReference type="ARBA" id="ARBA00022801"/>
    </source>
</evidence>
<dbReference type="SUPFAM" id="SSF54637">
    <property type="entry name" value="Thioesterase/thiol ester dehydrase-isomerase"/>
    <property type="match status" value="1"/>
</dbReference>
<dbReference type="GO" id="GO:0047617">
    <property type="term" value="F:fatty acyl-CoA hydrolase activity"/>
    <property type="evidence" value="ECO:0007669"/>
    <property type="project" value="TreeGrafter"/>
</dbReference>
<keyword evidence="4" id="KW-1185">Reference proteome</keyword>
<dbReference type="Pfam" id="PF13279">
    <property type="entry name" value="4HBT_2"/>
    <property type="match status" value="1"/>
</dbReference>
<dbReference type="InterPro" id="IPR050563">
    <property type="entry name" value="4-hydroxybenzoyl-CoA_TE"/>
</dbReference>
<comment type="caution">
    <text evidence="3">The sequence shown here is derived from an EMBL/GenBank/DDBJ whole genome shotgun (WGS) entry which is preliminary data.</text>
</comment>
<dbReference type="InterPro" id="IPR029069">
    <property type="entry name" value="HotDog_dom_sf"/>
</dbReference>
<dbReference type="EMBL" id="VLPL01000002">
    <property type="protein sequence ID" value="TSJ46466.1"/>
    <property type="molecule type" value="Genomic_DNA"/>
</dbReference>
<dbReference type="PANTHER" id="PTHR31793:SF27">
    <property type="entry name" value="NOVEL THIOESTERASE SUPERFAMILY DOMAIN AND SAPOSIN A-TYPE DOMAIN CONTAINING PROTEIN (0610012H03RIK)"/>
    <property type="match status" value="1"/>
</dbReference>
<evidence type="ECO:0000313" key="3">
    <source>
        <dbReference type="EMBL" id="TSJ46466.1"/>
    </source>
</evidence>
<dbReference type="AlphaFoldDB" id="A0A556N2N7"/>
<reference evidence="3 4" key="1">
    <citation type="submission" date="2019-07" db="EMBL/GenBank/DDBJ databases">
        <authorList>
            <person name="Huq M.A."/>
        </authorList>
    </citation>
    <scope>NUCLEOTIDE SEQUENCE [LARGE SCALE GENOMIC DNA]</scope>
    <source>
        <strain evidence="3 4">MAH-3</strain>
    </source>
</reference>
<name>A0A556N2N7_9FLAO</name>
<accession>A0A556N2N7</accession>
<dbReference type="InterPro" id="IPR006684">
    <property type="entry name" value="YbgC/YbaW"/>
</dbReference>
<dbReference type="NCBIfam" id="TIGR00051">
    <property type="entry name" value="YbgC/FadM family acyl-CoA thioesterase"/>
    <property type="match status" value="1"/>
</dbReference>
<organism evidence="3 4">
    <name type="scientific">Fluviicola chungangensis</name>
    <dbReference type="NCBI Taxonomy" id="2597671"/>
    <lineage>
        <taxon>Bacteria</taxon>
        <taxon>Pseudomonadati</taxon>
        <taxon>Bacteroidota</taxon>
        <taxon>Flavobacteriia</taxon>
        <taxon>Flavobacteriales</taxon>
        <taxon>Crocinitomicaceae</taxon>
        <taxon>Fluviicola</taxon>
    </lineage>
</organism>
<dbReference type="CDD" id="cd00586">
    <property type="entry name" value="4HBT"/>
    <property type="match status" value="1"/>
</dbReference>
<sequence length="142" mass="16574">MKILKSSILVPVRFSETDAMGVVWHGNYLKFFEDAREQFGRDYGIEYLDVHAHGYFIPIVKSEISHKASIFYGEGALINIILEQHDSAKIVFRYEVINNKTKQVAATGMTMQVFMFTSDRTLELIKPEFYRIWEENQNWIDG</sequence>
<dbReference type="OrthoDB" id="9800856at2"/>
<proteinExistence type="inferred from homology"/>
<gene>
    <name evidence="3" type="ORF">FO442_04720</name>
</gene>
<comment type="similarity">
    <text evidence="1">Belongs to the 4-hydroxybenzoyl-CoA thioesterase family.</text>
</comment>
<evidence type="ECO:0000313" key="4">
    <source>
        <dbReference type="Proteomes" id="UP000316008"/>
    </source>
</evidence>
<dbReference type="Proteomes" id="UP000316008">
    <property type="component" value="Unassembled WGS sequence"/>
</dbReference>
<keyword evidence="2" id="KW-0378">Hydrolase</keyword>
<dbReference type="Gene3D" id="3.10.129.10">
    <property type="entry name" value="Hotdog Thioesterase"/>
    <property type="match status" value="1"/>
</dbReference>
<evidence type="ECO:0000256" key="1">
    <source>
        <dbReference type="ARBA" id="ARBA00005953"/>
    </source>
</evidence>
<dbReference type="RefSeq" id="WP_144332003.1">
    <property type="nucleotide sequence ID" value="NZ_VLPL01000002.1"/>
</dbReference>
<protein>
    <submittedName>
        <fullName evidence="3">Acyl-CoA thioesterase</fullName>
    </submittedName>
</protein>